<protein>
    <recommendedName>
        <fullName evidence="1">Mandelate racemase/muconate lactonizing enzyme C-terminal domain-containing protein</fullName>
    </recommendedName>
</protein>
<feature type="non-terminal residue" evidence="2">
    <location>
        <position position="1"/>
    </location>
</feature>
<dbReference type="Gene3D" id="3.20.20.120">
    <property type="entry name" value="Enolase-like C-terminal domain"/>
    <property type="match status" value="1"/>
</dbReference>
<dbReference type="PANTHER" id="PTHR48080">
    <property type="entry name" value="D-GALACTONATE DEHYDRATASE-RELATED"/>
    <property type="match status" value="1"/>
</dbReference>
<dbReference type="InterPro" id="IPR029065">
    <property type="entry name" value="Enolase_C-like"/>
</dbReference>
<reference evidence="2" key="1">
    <citation type="submission" date="2018-05" db="EMBL/GenBank/DDBJ databases">
        <authorList>
            <person name="Lanie J.A."/>
            <person name="Ng W.-L."/>
            <person name="Kazmierczak K.M."/>
            <person name="Andrzejewski T.M."/>
            <person name="Davidsen T.M."/>
            <person name="Wayne K.J."/>
            <person name="Tettelin H."/>
            <person name="Glass J.I."/>
            <person name="Rusch D."/>
            <person name="Podicherti R."/>
            <person name="Tsui H.-C.T."/>
            <person name="Winkler M.E."/>
        </authorList>
    </citation>
    <scope>NUCLEOTIDE SEQUENCE</scope>
</reference>
<dbReference type="InterPro" id="IPR034593">
    <property type="entry name" value="DgoD-like"/>
</dbReference>
<organism evidence="2">
    <name type="scientific">marine metagenome</name>
    <dbReference type="NCBI Taxonomy" id="408172"/>
    <lineage>
        <taxon>unclassified sequences</taxon>
        <taxon>metagenomes</taxon>
        <taxon>ecological metagenomes</taxon>
    </lineage>
</organism>
<evidence type="ECO:0000313" key="2">
    <source>
        <dbReference type="EMBL" id="SVD39573.1"/>
    </source>
</evidence>
<proteinExistence type="predicted"/>
<dbReference type="Pfam" id="PF13378">
    <property type="entry name" value="MR_MLE_C"/>
    <property type="match status" value="1"/>
</dbReference>
<gene>
    <name evidence="2" type="ORF">METZ01_LOCUS392427</name>
</gene>
<dbReference type="PANTHER" id="PTHR48080:SF2">
    <property type="entry name" value="D-GALACTONATE DEHYDRATASE"/>
    <property type="match status" value="1"/>
</dbReference>
<dbReference type="AlphaFoldDB" id="A0A382UZ97"/>
<feature type="domain" description="Mandelate racemase/muconate lactonizing enzyme C-terminal" evidence="1">
    <location>
        <begin position="3"/>
        <end position="69"/>
    </location>
</feature>
<dbReference type="EMBL" id="UINC01147953">
    <property type="protein sequence ID" value="SVD39573.1"/>
    <property type="molecule type" value="Genomic_DNA"/>
</dbReference>
<evidence type="ECO:0000259" key="1">
    <source>
        <dbReference type="SMART" id="SM00922"/>
    </source>
</evidence>
<dbReference type="SUPFAM" id="SSF51604">
    <property type="entry name" value="Enolase C-terminal domain-like"/>
    <property type="match status" value="1"/>
</dbReference>
<dbReference type="InterPro" id="IPR036849">
    <property type="entry name" value="Enolase-like_C_sf"/>
</dbReference>
<dbReference type="InterPro" id="IPR013342">
    <property type="entry name" value="Mandelate_racemase_C"/>
</dbReference>
<sequence length="212" mass="23318">RVVARIAAVRDAVGPEVDMALDFHRAVSPPMAKLILREIEPLRPMFVEEPTHPENVDALLEITRSTPIPIATGERNTTRWGFREIVEKKAAAVLQPDIRHCGGILEMRKIASLAEIHYIALAPHSAADPVGVAASIQAMASTPNFLIQEYGGGNGEGLFTEPLVFADGFLELPQGPGLGFEIDPDGLEEFRLKEWKQRSSRRHPEDNSVNDI</sequence>
<dbReference type="SFLD" id="SFLDS00001">
    <property type="entry name" value="Enolase"/>
    <property type="match status" value="1"/>
</dbReference>
<accession>A0A382UZ97</accession>
<name>A0A382UZ97_9ZZZZ</name>
<dbReference type="SMART" id="SM00922">
    <property type="entry name" value="MR_MLE"/>
    <property type="match status" value="1"/>
</dbReference>